<proteinExistence type="predicted"/>
<dbReference type="Proteomes" id="UP000295680">
    <property type="component" value="Unassembled WGS sequence"/>
</dbReference>
<dbReference type="AlphaFoldDB" id="A0A4R2J9A0"/>
<protein>
    <submittedName>
        <fullName evidence="2">Uncharacterized protein</fullName>
    </submittedName>
</protein>
<accession>A0A4R2J9A0</accession>
<feature type="region of interest" description="Disordered" evidence="1">
    <location>
        <begin position="1"/>
        <end position="23"/>
    </location>
</feature>
<feature type="compositionally biased region" description="Low complexity" evidence="1">
    <location>
        <begin position="545"/>
        <end position="557"/>
    </location>
</feature>
<dbReference type="OrthoDB" id="3674881at2"/>
<organism evidence="2 3">
    <name type="scientific">Actinocrispum wychmicini</name>
    <dbReference type="NCBI Taxonomy" id="1213861"/>
    <lineage>
        <taxon>Bacteria</taxon>
        <taxon>Bacillati</taxon>
        <taxon>Actinomycetota</taxon>
        <taxon>Actinomycetes</taxon>
        <taxon>Pseudonocardiales</taxon>
        <taxon>Pseudonocardiaceae</taxon>
        <taxon>Actinocrispum</taxon>
    </lineage>
</organism>
<sequence length="557" mass="58559">MSGDSHQSVDRQPDGQEQARPALPVRDVAALQGAGNRALSGLLSGGTPVTVQRDVVSDVEDKMSYSATDWAVTDEEATESLNELASLPAPALTSALGRLSQTAKTRLLDNLPGSARQTSAFTKVLVAMGPDAVQPYVENLLSYGVFDWAITDADALGVFRIFVALQPAQQTALAQKLGSGFRSRLAGNLARSGTIGEAEHAALRTLFDATPDTEVETLKAWLHLRFRIEFGTDTHRGETAEEWDGASLRRMYNVLQGLPAGAVEANPDLARIDRYKDAGLAGGYYGSDGRIAMGYGDLRALNAVVGPGNPGGGGMGVVPVPLQGQNLFDGVVRHEVGHAVDRRLGLAASYCVGHASGGNWQAHGDGGGLASTLVTASAGAIAGLPPEQKTAVVEVLQSAITDRTPEQIQAHLQALPFWGSLPPATQTAILNDNAVQALQICFANKNPGDPWYNPSDTGGIHIAGRVYQEAYPGQWWSYDPVARSRKVSSYQFRAPGEWIAEAYNVYYTPPTKGVLLAAVDPATKAWFDVNVDAATGGEGAGGTGPALPAPNTGPGFP</sequence>
<name>A0A4R2J9A0_9PSEU</name>
<gene>
    <name evidence="2" type="ORF">EV192_10895</name>
</gene>
<dbReference type="RefSeq" id="WP_132122600.1">
    <property type="nucleotide sequence ID" value="NZ_SLWS01000008.1"/>
</dbReference>
<dbReference type="EMBL" id="SLWS01000008">
    <property type="protein sequence ID" value="TCO54807.1"/>
    <property type="molecule type" value="Genomic_DNA"/>
</dbReference>
<comment type="caution">
    <text evidence="2">The sequence shown here is derived from an EMBL/GenBank/DDBJ whole genome shotgun (WGS) entry which is preliminary data.</text>
</comment>
<keyword evidence="3" id="KW-1185">Reference proteome</keyword>
<evidence type="ECO:0000313" key="2">
    <source>
        <dbReference type="EMBL" id="TCO54807.1"/>
    </source>
</evidence>
<evidence type="ECO:0000313" key="3">
    <source>
        <dbReference type="Proteomes" id="UP000295680"/>
    </source>
</evidence>
<feature type="region of interest" description="Disordered" evidence="1">
    <location>
        <begin position="538"/>
        <end position="557"/>
    </location>
</feature>
<evidence type="ECO:0000256" key="1">
    <source>
        <dbReference type="SAM" id="MobiDB-lite"/>
    </source>
</evidence>
<reference evidence="2 3" key="1">
    <citation type="submission" date="2019-03" db="EMBL/GenBank/DDBJ databases">
        <title>Genomic Encyclopedia of Type Strains, Phase IV (KMG-IV): sequencing the most valuable type-strain genomes for metagenomic binning, comparative biology and taxonomic classification.</title>
        <authorList>
            <person name="Goeker M."/>
        </authorList>
    </citation>
    <scope>NUCLEOTIDE SEQUENCE [LARGE SCALE GENOMIC DNA]</scope>
    <source>
        <strain evidence="2 3">DSM 45934</strain>
    </source>
</reference>